<proteinExistence type="predicted"/>
<dbReference type="AlphaFoldDB" id="A0A917XNS5"/>
<dbReference type="Proteomes" id="UP000653411">
    <property type="component" value="Unassembled WGS sequence"/>
</dbReference>
<keyword evidence="3" id="KW-1185">Reference proteome</keyword>
<dbReference type="RefSeq" id="WP_189269226.1">
    <property type="nucleotide sequence ID" value="NZ_BMML01000042.1"/>
</dbReference>
<organism evidence="2 3">
    <name type="scientific">Streptomyces fuscichromogenes</name>
    <dbReference type="NCBI Taxonomy" id="1324013"/>
    <lineage>
        <taxon>Bacteria</taxon>
        <taxon>Bacillati</taxon>
        <taxon>Actinomycetota</taxon>
        <taxon>Actinomycetes</taxon>
        <taxon>Kitasatosporales</taxon>
        <taxon>Streptomycetaceae</taxon>
        <taxon>Streptomyces</taxon>
    </lineage>
</organism>
<reference evidence="2" key="1">
    <citation type="journal article" date="2014" name="Int. J. Syst. Evol. Microbiol.">
        <title>Complete genome sequence of Corynebacterium casei LMG S-19264T (=DSM 44701T), isolated from a smear-ripened cheese.</title>
        <authorList>
            <consortium name="US DOE Joint Genome Institute (JGI-PGF)"/>
            <person name="Walter F."/>
            <person name="Albersmeier A."/>
            <person name="Kalinowski J."/>
            <person name="Ruckert C."/>
        </authorList>
    </citation>
    <scope>NUCLEOTIDE SEQUENCE</scope>
    <source>
        <strain evidence="2">CGMCC 4.7110</strain>
    </source>
</reference>
<comment type="caution">
    <text evidence="2">The sequence shown here is derived from an EMBL/GenBank/DDBJ whole genome shotgun (WGS) entry which is preliminary data.</text>
</comment>
<evidence type="ECO:0000256" key="1">
    <source>
        <dbReference type="SAM" id="MobiDB-lite"/>
    </source>
</evidence>
<accession>A0A917XNS5</accession>
<protein>
    <submittedName>
        <fullName evidence="2">Uncharacterized protein</fullName>
    </submittedName>
</protein>
<sequence length="68" mass="7484">MRRSDRSSLRRAFPGRGSATAREAQALAGRTYAAYASANRTCGIGTSRATGRPYRHLLEFVGELTRPR</sequence>
<feature type="region of interest" description="Disordered" evidence="1">
    <location>
        <begin position="1"/>
        <end position="21"/>
    </location>
</feature>
<name>A0A917XNS5_9ACTN</name>
<gene>
    <name evidence="2" type="ORF">GCM10011578_095150</name>
</gene>
<evidence type="ECO:0000313" key="2">
    <source>
        <dbReference type="EMBL" id="GGN44321.1"/>
    </source>
</evidence>
<reference evidence="2" key="2">
    <citation type="submission" date="2020-09" db="EMBL/GenBank/DDBJ databases">
        <authorList>
            <person name="Sun Q."/>
            <person name="Zhou Y."/>
        </authorList>
    </citation>
    <scope>NUCLEOTIDE SEQUENCE</scope>
    <source>
        <strain evidence="2">CGMCC 4.7110</strain>
    </source>
</reference>
<dbReference type="EMBL" id="BMML01000042">
    <property type="protein sequence ID" value="GGN44321.1"/>
    <property type="molecule type" value="Genomic_DNA"/>
</dbReference>
<evidence type="ECO:0000313" key="3">
    <source>
        <dbReference type="Proteomes" id="UP000653411"/>
    </source>
</evidence>